<gene>
    <name evidence="5" type="ORF">GCM10007167_07190</name>
</gene>
<keyword evidence="6" id="KW-1185">Reference proteome</keyword>
<proteinExistence type="predicted"/>
<dbReference type="AlphaFoldDB" id="A0A918Z0B8"/>
<evidence type="ECO:0000313" key="6">
    <source>
        <dbReference type="Proteomes" id="UP000636453"/>
    </source>
</evidence>
<evidence type="ECO:0000256" key="4">
    <source>
        <dbReference type="ARBA" id="ARBA00023004"/>
    </source>
</evidence>
<dbReference type="GO" id="GO:0046872">
    <property type="term" value="F:metal ion binding"/>
    <property type="evidence" value="ECO:0007669"/>
    <property type="project" value="UniProtKB-KW"/>
</dbReference>
<evidence type="ECO:0000313" key="5">
    <source>
        <dbReference type="EMBL" id="GHE28278.1"/>
    </source>
</evidence>
<comment type="caution">
    <text evidence="5">The sequence shown here is derived from an EMBL/GenBank/DDBJ whole genome shotgun (WGS) entry which is preliminary data.</text>
</comment>
<protein>
    <recommendedName>
        <fullName evidence="7">Hemoglobin</fullName>
    </recommendedName>
</protein>
<organism evidence="5 6">
    <name type="scientific">Vulcaniibacterium thermophilum</name>
    <dbReference type="NCBI Taxonomy" id="1169913"/>
    <lineage>
        <taxon>Bacteria</taxon>
        <taxon>Pseudomonadati</taxon>
        <taxon>Pseudomonadota</taxon>
        <taxon>Gammaproteobacteria</taxon>
        <taxon>Lysobacterales</taxon>
        <taxon>Lysobacteraceae</taxon>
        <taxon>Vulcaniibacterium</taxon>
    </lineage>
</organism>
<sequence length="134" mass="15345">MPMTEPAPLTEQDIARLVDRFYDRVRVHPTLGPVFAAVVHDWDEHKTTLVAFWSSIVLKTARYRGNPMAMHRLLPIDASHFAEWLALWQDTAHAVLAPAQAQQFVEHAQRIARSLMHGLGVQPRTRPLDLPRLR</sequence>
<dbReference type="CDD" id="cd08916">
    <property type="entry name" value="TrHb3_P"/>
    <property type="match status" value="1"/>
</dbReference>
<keyword evidence="2" id="KW-0349">Heme</keyword>
<name>A0A918Z0B8_9GAMM</name>
<keyword evidence="3" id="KW-0479">Metal-binding</keyword>
<evidence type="ECO:0000256" key="3">
    <source>
        <dbReference type="ARBA" id="ARBA00022723"/>
    </source>
</evidence>
<evidence type="ECO:0000256" key="2">
    <source>
        <dbReference type="ARBA" id="ARBA00022617"/>
    </source>
</evidence>
<reference evidence="5" key="2">
    <citation type="submission" date="2020-09" db="EMBL/GenBank/DDBJ databases">
        <authorList>
            <person name="Sun Q."/>
            <person name="Kim S."/>
        </authorList>
    </citation>
    <scope>NUCLEOTIDE SEQUENCE</scope>
    <source>
        <strain evidence="5">KCTC 32020</strain>
    </source>
</reference>
<dbReference type="Proteomes" id="UP000636453">
    <property type="component" value="Unassembled WGS sequence"/>
</dbReference>
<reference evidence="5" key="1">
    <citation type="journal article" date="2014" name="Int. J. Syst. Evol. Microbiol.">
        <title>Complete genome sequence of Corynebacterium casei LMG S-19264T (=DSM 44701T), isolated from a smear-ripened cheese.</title>
        <authorList>
            <consortium name="US DOE Joint Genome Institute (JGI-PGF)"/>
            <person name="Walter F."/>
            <person name="Albersmeier A."/>
            <person name="Kalinowski J."/>
            <person name="Ruckert C."/>
        </authorList>
    </citation>
    <scope>NUCLEOTIDE SEQUENCE</scope>
    <source>
        <strain evidence="5">KCTC 32020</strain>
    </source>
</reference>
<dbReference type="SUPFAM" id="SSF46458">
    <property type="entry name" value="Globin-like"/>
    <property type="match status" value="1"/>
</dbReference>
<dbReference type="Pfam" id="PF01152">
    <property type="entry name" value="Bac_globin"/>
    <property type="match status" value="1"/>
</dbReference>
<dbReference type="InterPro" id="IPR009050">
    <property type="entry name" value="Globin-like_sf"/>
</dbReference>
<dbReference type="Gene3D" id="1.10.490.10">
    <property type="entry name" value="Globins"/>
    <property type="match status" value="1"/>
</dbReference>
<dbReference type="GO" id="GO:0020037">
    <property type="term" value="F:heme binding"/>
    <property type="evidence" value="ECO:0007669"/>
    <property type="project" value="InterPro"/>
</dbReference>
<evidence type="ECO:0008006" key="7">
    <source>
        <dbReference type="Google" id="ProtNLM"/>
    </source>
</evidence>
<dbReference type="GO" id="GO:0019825">
    <property type="term" value="F:oxygen binding"/>
    <property type="evidence" value="ECO:0007669"/>
    <property type="project" value="InterPro"/>
</dbReference>
<evidence type="ECO:0000256" key="1">
    <source>
        <dbReference type="ARBA" id="ARBA00022448"/>
    </source>
</evidence>
<accession>A0A918Z0B8</accession>
<dbReference type="InterPro" id="IPR012292">
    <property type="entry name" value="Globin/Proto"/>
</dbReference>
<keyword evidence="1" id="KW-0813">Transport</keyword>
<dbReference type="InterPro" id="IPR001486">
    <property type="entry name" value="Hemoglobin_trunc"/>
</dbReference>
<dbReference type="EMBL" id="BNCF01000003">
    <property type="protein sequence ID" value="GHE28278.1"/>
    <property type="molecule type" value="Genomic_DNA"/>
</dbReference>
<keyword evidence="4" id="KW-0408">Iron</keyword>